<name>Q7VCG5_PROMA</name>
<evidence type="ECO:0000313" key="2">
    <source>
        <dbReference type="Proteomes" id="UP000001420"/>
    </source>
</evidence>
<protein>
    <submittedName>
        <fullName evidence="1">Uncharacterized protein</fullName>
    </submittedName>
</protein>
<gene>
    <name evidence="1" type="ordered locus">Pro_0775</name>
</gene>
<dbReference type="RefSeq" id="WP_011124927.1">
    <property type="nucleotide sequence ID" value="NC_005042.1"/>
</dbReference>
<reference evidence="1 2" key="1">
    <citation type="journal article" date="2003" name="Proc. Natl. Acad. Sci. U.S.A.">
        <title>Genome sequence of the cyanobacterium Prochlorococcus marinus SS120, a nearly minimal oxyphototrophic genome.</title>
        <authorList>
            <person name="Dufresne A."/>
            <person name="Salanoubat M."/>
            <person name="Partensky F."/>
            <person name="Artiguenave F."/>
            <person name="Axmann I.M."/>
            <person name="Barbe V."/>
            <person name="Duprat S."/>
            <person name="Galperin M.Y."/>
            <person name="Koonin E.V."/>
            <person name="Le Gall F."/>
            <person name="Makarova K.S."/>
            <person name="Ostrowski M."/>
            <person name="Oztas S."/>
            <person name="Robert C."/>
            <person name="Rogozin I.B."/>
            <person name="Scanlan D.J."/>
            <person name="Tandeau de Marsac N."/>
            <person name="Weissenbach J."/>
            <person name="Wincker P."/>
            <person name="Wolf Y.I."/>
            <person name="Hess W.R."/>
        </authorList>
    </citation>
    <scope>NUCLEOTIDE SEQUENCE [LARGE SCALE GENOMIC DNA]</scope>
    <source>
        <strain evidence="2">SARG / CCMP1375 / SS120</strain>
    </source>
</reference>
<dbReference type="EnsemblBacteria" id="AAP99819">
    <property type="protein sequence ID" value="AAP99819"/>
    <property type="gene ID" value="Pro_0775"/>
</dbReference>
<dbReference type="OrthoDB" id="542317at2"/>
<proteinExistence type="predicted"/>
<organism evidence="1 2">
    <name type="scientific">Prochlorococcus marinus (strain SARG / CCMP1375 / SS120)</name>
    <dbReference type="NCBI Taxonomy" id="167539"/>
    <lineage>
        <taxon>Bacteria</taxon>
        <taxon>Bacillati</taxon>
        <taxon>Cyanobacteriota</taxon>
        <taxon>Cyanophyceae</taxon>
        <taxon>Synechococcales</taxon>
        <taxon>Prochlorococcaceae</taxon>
        <taxon>Prochlorococcus</taxon>
    </lineage>
</organism>
<dbReference type="Pfam" id="PF20035">
    <property type="entry name" value="DUF6439"/>
    <property type="match status" value="1"/>
</dbReference>
<evidence type="ECO:0000313" key="1">
    <source>
        <dbReference type="EMBL" id="AAP99819.1"/>
    </source>
</evidence>
<dbReference type="Proteomes" id="UP000001420">
    <property type="component" value="Chromosome"/>
</dbReference>
<dbReference type="AlphaFoldDB" id="Q7VCG5"/>
<dbReference type="KEGG" id="pma:Pro_0775"/>
<dbReference type="InterPro" id="IPR045511">
    <property type="entry name" value="DUF6439"/>
</dbReference>
<dbReference type="HOGENOM" id="CLU_169737_0_0_3"/>
<dbReference type="eggNOG" id="ENOG503454R">
    <property type="taxonomic scope" value="Bacteria"/>
</dbReference>
<dbReference type="STRING" id="167539.Pro_0775"/>
<accession>Q7VCG5</accession>
<keyword evidence="2" id="KW-1185">Reference proteome</keyword>
<dbReference type="EMBL" id="AE017126">
    <property type="protein sequence ID" value="AAP99819.1"/>
    <property type="molecule type" value="Genomic_DNA"/>
</dbReference>
<dbReference type="PATRIC" id="fig|167539.5.peg.820"/>
<sequence>MWTSNTKKLIKELHSELTLNDKDWHKFKANKSLRAAEMLSSALSQIVNNGEKSDIEDLIEQSLKWIRGEIKDPGCPSH</sequence>